<dbReference type="PROSITE" id="PS50110">
    <property type="entry name" value="RESPONSE_REGULATORY"/>
    <property type="match status" value="1"/>
</dbReference>
<comment type="caution">
    <text evidence="2">Lacks conserved residue(s) required for the propagation of feature annotation.</text>
</comment>
<evidence type="ECO:0000256" key="2">
    <source>
        <dbReference type="PROSITE-ProRule" id="PRU00169"/>
    </source>
</evidence>
<dbReference type="Proteomes" id="UP000011991">
    <property type="component" value="Unassembled WGS sequence"/>
</dbReference>
<dbReference type="Gene3D" id="3.40.50.2300">
    <property type="match status" value="1"/>
</dbReference>
<comment type="caution">
    <text evidence="4">The sequence shown here is derived from an EMBL/GenBank/DDBJ whole genome shotgun (WGS) entry which is preliminary data.</text>
</comment>
<dbReference type="PANTHER" id="PTHR43547:SF2">
    <property type="entry name" value="HYBRID SIGNAL TRANSDUCTION HISTIDINE KINASE C"/>
    <property type="match status" value="1"/>
</dbReference>
<reference evidence="4 5" key="1">
    <citation type="journal article" date="2013" name="Mar. Genomics">
        <title>Expression of sulfatases in Rhodopirellula baltica and the diversity of sulfatases in the genus Rhodopirellula.</title>
        <authorList>
            <person name="Wegner C.E."/>
            <person name="Richter-Heitmann T."/>
            <person name="Klindworth A."/>
            <person name="Klockow C."/>
            <person name="Richter M."/>
            <person name="Achstetter T."/>
            <person name="Glockner F.O."/>
            <person name="Harder J."/>
        </authorList>
    </citation>
    <scope>NUCLEOTIDE SEQUENCE [LARGE SCALE GENOMIC DNA]</scope>
    <source>
        <strain evidence="4 5">SM1</strain>
    </source>
</reference>
<sequence>MPQVDGFELTVKLRNNTSTAEIPIILVTARGSDDDKERGVQVGANGYIVKGSFDQANLLDTIAQLV</sequence>
<dbReference type="EMBL" id="ANOG01001016">
    <property type="protein sequence ID" value="EMI15965.1"/>
    <property type="molecule type" value="Genomic_DNA"/>
</dbReference>
<dbReference type="PANTHER" id="PTHR43547">
    <property type="entry name" value="TWO-COMPONENT HISTIDINE KINASE"/>
    <property type="match status" value="1"/>
</dbReference>
<dbReference type="GO" id="GO:0000155">
    <property type="term" value="F:phosphorelay sensor kinase activity"/>
    <property type="evidence" value="ECO:0007669"/>
    <property type="project" value="TreeGrafter"/>
</dbReference>
<accession>M5R9B5</accession>
<evidence type="ECO:0000256" key="1">
    <source>
        <dbReference type="ARBA" id="ARBA00022553"/>
    </source>
</evidence>
<feature type="domain" description="Response regulatory" evidence="3">
    <location>
        <begin position="1"/>
        <end position="65"/>
    </location>
</feature>
<dbReference type="RefSeq" id="WP_008707928.1">
    <property type="nucleotide sequence ID" value="NZ_ANOG01001016.1"/>
</dbReference>
<proteinExistence type="predicted"/>
<evidence type="ECO:0000313" key="5">
    <source>
        <dbReference type="Proteomes" id="UP000011991"/>
    </source>
</evidence>
<evidence type="ECO:0000259" key="3">
    <source>
        <dbReference type="PROSITE" id="PS50110"/>
    </source>
</evidence>
<dbReference type="AlphaFoldDB" id="M5R9B5"/>
<dbReference type="SUPFAM" id="SSF52172">
    <property type="entry name" value="CheY-like"/>
    <property type="match status" value="1"/>
</dbReference>
<name>M5R9B5_9BACT</name>
<keyword evidence="1" id="KW-0597">Phosphoprotein</keyword>
<dbReference type="PATRIC" id="fig|1265738.3.peg.7097"/>
<dbReference type="InterPro" id="IPR011006">
    <property type="entry name" value="CheY-like_superfamily"/>
</dbReference>
<dbReference type="InterPro" id="IPR001789">
    <property type="entry name" value="Sig_transdc_resp-reg_receiver"/>
</dbReference>
<gene>
    <name evidence="4" type="ORF">RMSM_07120</name>
</gene>
<evidence type="ECO:0000313" key="4">
    <source>
        <dbReference type="EMBL" id="EMI15965.1"/>
    </source>
</evidence>
<protein>
    <submittedName>
        <fullName evidence="4">Signal transduction response regulator, receiver region domain protein</fullName>
    </submittedName>
</protein>
<dbReference type="OrthoDB" id="3686176at2"/>
<keyword evidence="5" id="KW-1185">Reference proteome</keyword>
<dbReference type="Pfam" id="PF00072">
    <property type="entry name" value="Response_reg"/>
    <property type="match status" value="1"/>
</dbReference>
<organism evidence="4 5">
    <name type="scientific">Rhodopirellula maiorica SM1</name>
    <dbReference type="NCBI Taxonomy" id="1265738"/>
    <lineage>
        <taxon>Bacteria</taxon>
        <taxon>Pseudomonadati</taxon>
        <taxon>Planctomycetota</taxon>
        <taxon>Planctomycetia</taxon>
        <taxon>Pirellulales</taxon>
        <taxon>Pirellulaceae</taxon>
        <taxon>Novipirellula</taxon>
    </lineage>
</organism>